<evidence type="ECO:0000313" key="2">
    <source>
        <dbReference type="Proteomes" id="UP000242949"/>
    </source>
</evidence>
<dbReference type="Gene3D" id="2.60.40.2000">
    <property type="match status" value="1"/>
</dbReference>
<dbReference type="RefSeq" id="WP_176759227.1">
    <property type="nucleotide sequence ID" value="NZ_FMYI01000003.1"/>
</dbReference>
<reference evidence="2" key="1">
    <citation type="submission" date="2016-09" db="EMBL/GenBank/DDBJ databases">
        <authorList>
            <person name="Varghese N."/>
            <person name="Submissions S."/>
        </authorList>
    </citation>
    <scope>NUCLEOTIDE SEQUENCE [LARGE SCALE GENOMIC DNA]</scope>
    <source>
        <strain evidence="2">S5</strain>
    </source>
</reference>
<dbReference type="InterPro" id="IPR038705">
    <property type="entry name" value="YabP_sf"/>
</dbReference>
<proteinExistence type="predicted"/>
<dbReference type="AlphaFoldDB" id="A0A1G6HVQ2"/>
<accession>A0A1G6HVQ2</accession>
<dbReference type="InterPro" id="IPR022476">
    <property type="entry name" value="Spore_YabP/YqfC"/>
</dbReference>
<dbReference type="EMBL" id="FMYI01000003">
    <property type="protein sequence ID" value="SDB98270.1"/>
    <property type="molecule type" value="Genomic_DNA"/>
</dbReference>
<keyword evidence="2" id="KW-1185">Reference proteome</keyword>
<evidence type="ECO:0000313" key="1">
    <source>
        <dbReference type="EMBL" id="SDB98270.1"/>
    </source>
</evidence>
<dbReference type="Pfam" id="PF07873">
    <property type="entry name" value="YabP"/>
    <property type="match status" value="1"/>
</dbReference>
<dbReference type="Proteomes" id="UP000242949">
    <property type="component" value="Unassembled WGS sequence"/>
</dbReference>
<sequence>MLKLINQVKSYIDNHDIVNELKLAKVTTVGTIHTYVENHQGIISFTSKQIKLEVPNGSIDIFGKELMINRLEKDEVIIEGEIDLIKLNDSDRGDNPFSQR</sequence>
<name>A0A1G6HVQ2_9BACI</name>
<gene>
    <name evidence="1" type="ORF">SAMN05421734_103248</name>
</gene>
<dbReference type="STRING" id="1612202.SAMN05421734_103248"/>
<protein>
    <submittedName>
        <fullName evidence="1">Sporulation protein YqfC</fullName>
    </submittedName>
</protein>
<organism evidence="1 2">
    <name type="scientific">Pelagirhabdus alkalitolerans</name>
    <dbReference type="NCBI Taxonomy" id="1612202"/>
    <lineage>
        <taxon>Bacteria</taxon>
        <taxon>Bacillati</taxon>
        <taxon>Bacillota</taxon>
        <taxon>Bacilli</taxon>
        <taxon>Bacillales</taxon>
        <taxon>Bacillaceae</taxon>
        <taxon>Pelagirhabdus</taxon>
    </lineage>
</organism>